<feature type="domain" description="SBNO alpha/beta" evidence="1">
    <location>
        <begin position="12"/>
        <end position="70"/>
    </location>
</feature>
<dbReference type="GO" id="GO:0031490">
    <property type="term" value="F:chromatin DNA binding"/>
    <property type="evidence" value="ECO:0007669"/>
    <property type="project" value="TreeGrafter"/>
</dbReference>
<accession>A0A6A4VXG9</accession>
<evidence type="ECO:0000313" key="3">
    <source>
        <dbReference type="Proteomes" id="UP000440578"/>
    </source>
</evidence>
<sequence length="124" mass="14051">MMGYTLGYTINIRMETLAEIKKKYKRVQPAEAERHWQEQFEASVATCSHAYWRGVCKRRALGVDCDVGRRARTYHVLSGSVLHVWTRVEGVLSAASVSPAQQKMQVIRVRCSDQLKIVGESPAQ</sequence>
<dbReference type="PANTHER" id="PTHR12706:SF30">
    <property type="entry name" value="PROTEIN STRAWBERRY NOTCH-RELATED"/>
    <property type="match status" value="1"/>
</dbReference>
<evidence type="ECO:0000259" key="1">
    <source>
        <dbReference type="Pfam" id="PF25373"/>
    </source>
</evidence>
<dbReference type="Pfam" id="PF25373">
    <property type="entry name" value="SBNO"/>
    <property type="match status" value="1"/>
</dbReference>
<gene>
    <name evidence="2" type="primary">sno_1</name>
    <name evidence="2" type="ORF">FJT64_026882</name>
</gene>
<dbReference type="EMBL" id="VIIS01001247">
    <property type="protein sequence ID" value="KAF0300637.1"/>
    <property type="molecule type" value="Genomic_DNA"/>
</dbReference>
<evidence type="ECO:0000313" key="2">
    <source>
        <dbReference type="EMBL" id="KAF0300637.1"/>
    </source>
</evidence>
<protein>
    <submittedName>
        <fullName evidence="2">Protein strawberry notch</fullName>
    </submittedName>
</protein>
<dbReference type="GO" id="GO:0005634">
    <property type="term" value="C:nucleus"/>
    <property type="evidence" value="ECO:0007669"/>
    <property type="project" value="TreeGrafter"/>
</dbReference>
<dbReference type="Proteomes" id="UP000440578">
    <property type="component" value="Unassembled WGS sequence"/>
</dbReference>
<dbReference type="AlphaFoldDB" id="A0A6A4VXG9"/>
<comment type="caution">
    <text evidence="2">The sequence shown here is derived from an EMBL/GenBank/DDBJ whole genome shotgun (WGS) entry which is preliminary data.</text>
</comment>
<name>A0A6A4VXG9_AMPAM</name>
<keyword evidence="3" id="KW-1185">Reference proteome</keyword>
<dbReference type="PANTHER" id="PTHR12706">
    <property type="entry name" value="STRAWBERRY NOTCH-RELATED"/>
    <property type="match status" value="1"/>
</dbReference>
<dbReference type="InterPro" id="IPR057332">
    <property type="entry name" value="SBNO_a/b_dom"/>
</dbReference>
<proteinExistence type="predicted"/>
<dbReference type="GO" id="GO:0042393">
    <property type="term" value="F:histone binding"/>
    <property type="evidence" value="ECO:0007669"/>
    <property type="project" value="TreeGrafter"/>
</dbReference>
<dbReference type="InterPro" id="IPR026741">
    <property type="entry name" value="SNO"/>
</dbReference>
<dbReference type="GO" id="GO:0006355">
    <property type="term" value="P:regulation of DNA-templated transcription"/>
    <property type="evidence" value="ECO:0007669"/>
    <property type="project" value="InterPro"/>
</dbReference>
<reference evidence="2 3" key="1">
    <citation type="submission" date="2019-07" db="EMBL/GenBank/DDBJ databases">
        <title>Draft genome assembly of a fouling barnacle, Amphibalanus amphitrite (Darwin, 1854): The first reference genome for Thecostraca.</title>
        <authorList>
            <person name="Kim W."/>
        </authorList>
    </citation>
    <scope>NUCLEOTIDE SEQUENCE [LARGE SCALE GENOMIC DNA]</scope>
    <source>
        <strain evidence="2">SNU_AA5</strain>
        <tissue evidence="2">Soma without cirri and trophi</tissue>
    </source>
</reference>
<dbReference type="OrthoDB" id="421838at2759"/>
<organism evidence="2 3">
    <name type="scientific">Amphibalanus amphitrite</name>
    <name type="common">Striped barnacle</name>
    <name type="synonym">Balanus amphitrite</name>
    <dbReference type="NCBI Taxonomy" id="1232801"/>
    <lineage>
        <taxon>Eukaryota</taxon>
        <taxon>Metazoa</taxon>
        <taxon>Ecdysozoa</taxon>
        <taxon>Arthropoda</taxon>
        <taxon>Crustacea</taxon>
        <taxon>Multicrustacea</taxon>
        <taxon>Cirripedia</taxon>
        <taxon>Thoracica</taxon>
        <taxon>Thoracicalcarea</taxon>
        <taxon>Balanomorpha</taxon>
        <taxon>Balanoidea</taxon>
        <taxon>Balanidae</taxon>
        <taxon>Amphibalaninae</taxon>
        <taxon>Amphibalanus</taxon>
    </lineage>
</organism>